<protein>
    <submittedName>
        <fullName evidence="2">GD22042</fullName>
    </submittedName>
</protein>
<evidence type="ECO:0000256" key="1">
    <source>
        <dbReference type="SAM" id="MobiDB-lite"/>
    </source>
</evidence>
<dbReference type="AlphaFoldDB" id="B4Q563"/>
<evidence type="ECO:0000313" key="3">
    <source>
        <dbReference type="Proteomes" id="UP000000304"/>
    </source>
</evidence>
<name>B4Q563_DROSI</name>
<accession>B4Q563</accession>
<dbReference type="PhylomeDB" id="B4Q563"/>
<proteinExistence type="predicted"/>
<gene>
    <name evidence="2" type="primary">Dsim\GD22042</name>
    <name evidence="2" type="ORF">Dsim_GD22042</name>
</gene>
<organism evidence="2 3">
    <name type="scientific">Drosophila simulans</name>
    <name type="common">Fruit fly</name>
    <dbReference type="NCBI Taxonomy" id="7240"/>
    <lineage>
        <taxon>Eukaryota</taxon>
        <taxon>Metazoa</taxon>
        <taxon>Ecdysozoa</taxon>
        <taxon>Arthropoda</taxon>
        <taxon>Hexapoda</taxon>
        <taxon>Insecta</taxon>
        <taxon>Pterygota</taxon>
        <taxon>Neoptera</taxon>
        <taxon>Endopterygota</taxon>
        <taxon>Diptera</taxon>
        <taxon>Brachycera</taxon>
        <taxon>Muscomorpha</taxon>
        <taxon>Ephydroidea</taxon>
        <taxon>Drosophilidae</taxon>
        <taxon>Drosophila</taxon>
        <taxon>Sophophora</taxon>
    </lineage>
</organism>
<reference evidence="2 3" key="1">
    <citation type="journal article" date="2007" name="Nature">
        <title>Evolution of genes and genomes on the Drosophila phylogeny.</title>
        <authorList>
            <consortium name="Drosophila 12 Genomes Consortium"/>
            <person name="Clark A.G."/>
            <person name="Eisen M.B."/>
            <person name="Smith D.R."/>
            <person name="Bergman C.M."/>
            <person name="Oliver B."/>
            <person name="Markow T.A."/>
            <person name="Kaufman T.C."/>
            <person name="Kellis M."/>
            <person name="Gelbart W."/>
            <person name="Iyer V.N."/>
            <person name="Pollard D.A."/>
            <person name="Sackton T.B."/>
            <person name="Larracuente A.M."/>
            <person name="Singh N.D."/>
            <person name="Abad J.P."/>
            <person name="Abt D.N."/>
            <person name="Adryan B."/>
            <person name="Aguade M."/>
            <person name="Akashi H."/>
            <person name="Anderson W.W."/>
            <person name="Aquadro C.F."/>
            <person name="Ardell D.H."/>
            <person name="Arguello R."/>
            <person name="Artieri C.G."/>
            <person name="Barbash D.A."/>
            <person name="Barker D."/>
            <person name="Barsanti P."/>
            <person name="Batterham P."/>
            <person name="Batzoglou S."/>
            <person name="Begun D."/>
            <person name="Bhutkar A."/>
            <person name="Blanco E."/>
            <person name="Bosak S.A."/>
            <person name="Bradley R.K."/>
            <person name="Brand A.D."/>
            <person name="Brent M.R."/>
            <person name="Brooks A.N."/>
            <person name="Brown R.H."/>
            <person name="Butlin R.K."/>
            <person name="Caggese C."/>
            <person name="Calvi B.R."/>
            <person name="Bernardo de Carvalho A."/>
            <person name="Caspi A."/>
            <person name="Castrezana S."/>
            <person name="Celniker S.E."/>
            <person name="Chang J.L."/>
            <person name="Chapple C."/>
            <person name="Chatterji S."/>
            <person name="Chinwalla A."/>
            <person name="Civetta A."/>
            <person name="Clifton S.W."/>
            <person name="Comeron J.M."/>
            <person name="Costello J.C."/>
            <person name="Coyne J.A."/>
            <person name="Daub J."/>
            <person name="David R.G."/>
            <person name="Delcher A.L."/>
            <person name="Delehaunty K."/>
            <person name="Do C.B."/>
            <person name="Ebling H."/>
            <person name="Edwards K."/>
            <person name="Eickbush T."/>
            <person name="Evans J.D."/>
            <person name="Filipski A."/>
            <person name="Findeiss S."/>
            <person name="Freyhult E."/>
            <person name="Fulton L."/>
            <person name="Fulton R."/>
            <person name="Garcia A.C."/>
            <person name="Gardiner A."/>
            <person name="Garfield D.A."/>
            <person name="Garvin B.E."/>
            <person name="Gibson G."/>
            <person name="Gilbert D."/>
            <person name="Gnerre S."/>
            <person name="Godfrey J."/>
            <person name="Good R."/>
            <person name="Gotea V."/>
            <person name="Gravely B."/>
            <person name="Greenberg A.J."/>
            <person name="Griffiths-Jones S."/>
            <person name="Gross S."/>
            <person name="Guigo R."/>
            <person name="Gustafson E.A."/>
            <person name="Haerty W."/>
            <person name="Hahn M.W."/>
            <person name="Halligan D.L."/>
            <person name="Halpern A.L."/>
            <person name="Halter G.M."/>
            <person name="Han M.V."/>
            <person name="Heger A."/>
            <person name="Hillier L."/>
            <person name="Hinrichs A.S."/>
            <person name="Holmes I."/>
            <person name="Hoskins R.A."/>
            <person name="Hubisz M.J."/>
            <person name="Hultmark D."/>
            <person name="Huntley M.A."/>
            <person name="Jaffe D.B."/>
            <person name="Jagadeeshan S."/>
            <person name="Jeck W.R."/>
            <person name="Johnson J."/>
            <person name="Jones C.D."/>
            <person name="Jordan W.C."/>
            <person name="Karpen G.H."/>
            <person name="Kataoka E."/>
            <person name="Keightley P.D."/>
            <person name="Kheradpour P."/>
            <person name="Kirkness E.F."/>
            <person name="Koerich L.B."/>
            <person name="Kristiansen K."/>
            <person name="Kudrna D."/>
            <person name="Kulathinal R.J."/>
            <person name="Kumar S."/>
            <person name="Kwok R."/>
            <person name="Lander E."/>
            <person name="Langley C.H."/>
            <person name="Lapoint R."/>
            <person name="Lazzaro B.P."/>
            <person name="Lee S.J."/>
            <person name="Levesque L."/>
            <person name="Li R."/>
            <person name="Lin C.F."/>
            <person name="Lin M.F."/>
            <person name="Lindblad-Toh K."/>
            <person name="Llopart A."/>
            <person name="Long M."/>
            <person name="Low L."/>
            <person name="Lozovsky E."/>
            <person name="Lu J."/>
            <person name="Luo M."/>
            <person name="Machado C.A."/>
            <person name="Makalowski W."/>
            <person name="Marzo M."/>
            <person name="Matsuda M."/>
            <person name="Matzkin L."/>
            <person name="McAllister B."/>
            <person name="McBride C.S."/>
            <person name="McKernan B."/>
            <person name="McKernan K."/>
            <person name="Mendez-Lago M."/>
            <person name="Minx P."/>
            <person name="Mollenhauer M.U."/>
            <person name="Montooth K."/>
            <person name="Mount S.M."/>
            <person name="Mu X."/>
            <person name="Myers E."/>
            <person name="Negre B."/>
            <person name="Newfeld S."/>
            <person name="Nielsen R."/>
            <person name="Noor M.A."/>
            <person name="O'Grady P."/>
            <person name="Pachter L."/>
            <person name="Papaceit M."/>
            <person name="Parisi M.J."/>
            <person name="Parisi M."/>
            <person name="Parts L."/>
            <person name="Pedersen J.S."/>
            <person name="Pesole G."/>
            <person name="Phillippy A.M."/>
            <person name="Ponting C.P."/>
            <person name="Pop M."/>
            <person name="Porcelli D."/>
            <person name="Powell J.R."/>
            <person name="Prohaska S."/>
            <person name="Pruitt K."/>
            <person name="Puig M."/>
            <person name="Quesneville H."/>
            <person name="Ram K.R."/>
            <person name="Rand D."/>
            <person name="Rasmussen M.D."/>
            <person name="Reed L.K."/>
            <person name="Reenan R."/>
            <person name="Reily A."/>
            <person name="Remington K.A."/>
            <person name="Rieger T.T."/>
            <person name="Ritchie M.G."/>
            <person name="Robin C."/>
            <person name="Rogers Y.H."/>
            <person name="Rohde C."/>
            <person name="Rozas J."/>
            <person name="Rubenfield M.J."/>
            <person name="Ruiz A."/>
            <person name="Russo S."/>
            <person name="Salzberg S.L."/>
            <person name="Sanchez-Gracia A."/>
            <person name="Saranga D.J."/>
            <person name="Sato H."/>
            <person name="Schaeffer S.W."/>
            <person name="Schatz M.C."/>
            <person name="Schlenke T."/>
            <person name="Schwartz R."/>
            <person name="Segarra C."/>
            <person name="Singh R.S."/>
            <person name="Sirot L."/>
            <person name="Sirota M."/>
            <person name="Sisneros N.B."/>
            <person name="Smith C.D."/>
            <person name="Smith T.F."/>
            <person name="Spieth J."/>
            <person name="Stage D.E."/>
            <person name="Stark A."/>
            <person name="Stephan W."/>
            <person name="Strausberg R.L."/>
            <person name="Strempel S."/>
            <person name="Sturgill D."/>
            <person name="Sutton G."/>
            <person name="Sutton G.G."/>
            <person name="Tao W."/>
            <person name="Teichmann S."/>
            <person name="Tobari Y.N."/>
            <person name="Tomimura Y."/>
            <person name="Tsolas J.M."/>
            <person name="Valente V.L."/>
            <person name="Venter E."/>
            <person name="Venter J.C."/>
            <person name="Vicario S."/>
            <person name="Vieira F.G."/>
            <person name="Vilella A.J."/>
            <person name="Villasante A."/>
            <person name="Walenz B."/>
            <person name="Wang J."/>
            <person name="Wasserman M."/>
            <person name="Watts T."/>
            <person name="Wilson D."/>
            <person name="Wilson R.K."/>
            <person name="Wing R.A."/>
            <person name="Wolfner M.F."/>
            <person name="Wong A."/>
            <person name="Wong G.K."/>
            <person name="Wu C.I."/>
            <person name="Wu G."/>
            <person name="Yamamoto D."/>
            <person name="Yang H.P."/>
            <person name="Yang S.P."/>
            <person name="Yorke J.A."/>
            <person name="Yoshida K."/>
            <person name="Zdobnov E."/>
            <person name="Zhang P."/>
            <person name="Zhang Y."/>
            <person name="Zimin A.V."/>
            <person name="Baldwin J."/>
            <person name="Abdouelleil A."/>
            <person name="Abdulkadir J."/>
            <person name="Abebe A."/>
            <person name="Abera B."/>
            <person name="Abreu J."/>
            <person name="Acer S.C."/>
            <person name="Aftuck L."/>
            <person name="Alexander A."/>
            <person name="An P."/>
            <person name="Anderson E."/>
            <person name="Anderson S."/>
            <person name="Arachi H."/>
            <person name="Azer M."/>
            <person name="Bachantsang P."/>
            <person name="Barry A."/>
            <person name="Bayul T."/>
            <person name="Berlin A."/>
            <person name="Bessette D."/>
            <person name="Bloom T."/>
            <person name="Blye J."/>
            <person name="Boguslavskiy L."/>
            <person name="Bonnet C."/>
            <person name="Boukhgalter B."/>
            <person name="Bourzgui I."/>
            <person name="Brown A."/>
            <person name="Cahill P."/>
            <person name="Channer S."/>
            <person name="Cheshatsang Y."/>
            <person name="Chuda L."/>
            <person name="Citroen M."/>
            <person name="Collymore A."/>
            <person name="Cooke P."/>
            <person name="Costello M."/>
            <person name="D'Aco K."/>
            <person name="Daza R."/>
            <person name="De Haan G."/>
            <person name="DeGray S."/>
            <person name="DeMaso C."/>
            <person name="Dhargay N."/>
            <person name="Dooley K."/>
            <person name="Dooley E."/>
            <person name="Doricent M."/>
            <person name="Dorje P."/>
            <person name="Dorjee K."/>
            <person name="Dupes A."/>
            <person name="Elong R."/>
            <person name="Falk J."/>
            <person name="Farina A."/>
            <person name="Faro S."/>
            <person name="Ferguson D."/>
            <person name="Fisher S."/>
            <person name="Foley C.D."/>
            <person name="Franke A."/>
            <person name="Friedrich D."/>
            <person name="Gadbois L."/>
            <person name="Gearin G."/>
            <person name="Gearin C.R."/>
            <person name="Giannoukos G."/>
            <person name="Goode T."/>
            <person name="Graham J."/>
            <person name="Grandbois E."/>
            <person name="Grewal S."/>
            <person name="Gyaltsen K."/>
            <person name="Hafez N."/>
            <person name="Hagos B."/>
            <person name="Hall J."/>
            <person name="Henson C."/>
            <person name="Hollinger A."/>
            <person name="Honan T."/>
            <person name="Huard M.D."/>
            <person name="Hughes L."/>
            <person name="Hurhula B."/>
            <person name="Husby M.E."/>
            <person name="Kamat A."/>
            <person name="Kanga B."/>
            <person name="Kashin S."/>
            <person name="Khazanovich D."/>
            <person name="Kisner P."/>
            <person name="Lance K."/>
            <person name="Lara M."/>
            <person name="Lee W."/>
            <person name="Lennon N."/>
            <person name="Letendre F."/>
            <person name="LeVine R."/>
            <person name="Lipovsky A."/>
            <person name="Liu X."/>
            <person name="Liu J."/>
            <person name="Liu S."/>
            <person name="Lokyitsang T."/>
            <person name="Lokyitsang Y."/>
            <person name="Lubonja R."/>
            <person name="Lui A."/>
            <person name="MacDonald P."/>
            <person name="Magnisalis V."/>
            <person name="Maru K."/>
            <person name="Matthews C."/>
            <person name="McCusker W."/>
            <person name="McDonough S."/>
            <person name="Mehta T."/>
            <person name="Meldrim J."/>
            <person name="Meneus L."/>
            <person name="Mihai O."/>
            <person name="Mihalev A."/>
            <person name="Mihova T."/>
            <person name="Mittelman R."/>
            <person name="Mlenga V."/>
            <person name="Montmayeur A."/>
            <person name="Mulrain L."/>
            <person name="Navidi A."/>
            <person name="Naylor J."/>
            <person name="Negash T."/>
            <person name="Nguyen T."/>
            <person name="Nguyen N."/>
            <person name="Nicol R."/>
            <person name="Norbu C."/>
            <person name="Norbu N."/>
            <person name="Novod N."/>
            <person name="O'Neill B."/>
            <person name="Osman S."/>
            <person name="Markiewicz E."/>
            <person name="Oyono O.L."/>
            <person name="Patti C."/>
            <person name="Phunkhang P."/>
            <person name="Pierre F."/>
            <person name="Priest M."/>
            <person name="Raghuraman S."/>
            <person name="Rege F."/>
            <person name="Reyes R."/>
            <person name="Rise C."/>
            <person name="Rogov P."/>
            <person name="Ross K."/>
            <person name="Ryan E."/>
            <person name="Settipalli S."/>
            <person name="Shea T."/>
            <person name="Sherpa N."/>
            <person name="Shi L."/>
            <person name="Shih D."/>
            <person name="Sparrow T."/>
            <person name="Spaulding J."/>
            <person name="Stalker J."/>
            <person name="Stange-Thomann N."/>
            <person name="Stavropoulos S."/>
            <person name="Stone C."/>
            <person name="Strader C."/>
            <person name="Tesfaye S."/>
            <person name="Thomson T."/>
            <person name="Thoulutsang Y."/>
            <person name="Thoulutsang D."/>
            <person name="Topham K."/>
            <person name="Topping I."/>
            <person name="Tsamla T."/>
            <person name="Vassiliev H."/>
            <person name="Vo A."/>
            <person name="Wangchuk T."/>
            <person name="Wangdi T."/>
            <person name="Weiand M."/>
            <person name="Wilkinson J."/>
            <person name="Wilson A."/>
            <person name="Yadav S."/>
            <person name="Young G."/>
            <person name="Yu Q."/>
            <person name="Zembek L."/>
            <person name="Zhong D."/>
            <person name="Zimmer A."/>
            <person name="Zwirko Z."/>
            <person name="Jaffe D.B."/>
            <person name="Alvarez P."/>
            <person name="Brockman W."/>
            <person name="Butler J."/>
            <person name="Chin C."/>
            <person name="Gnerre S."/>
            <person name="Grabherr M."/>
            <person name="Kleber M."/>
            <person name="Mauceli E."/>
            <person name="MacCallum I."/>
        </authorList>
    </citation>
    <scope>NUCLEOTIDE SEQUENCE [LARGE SCALE GENOMIC DNA]</scope>
    <source>
        <strain evidence="3">white501</strain>
    </source>
</reference>
<dbReference type="HOGENOM" id="CLU_2576412_0_0_1"/>
<evidence type="ECO:0000313" key="2">
    <source>
        <dbReference type="EMBL" id="EDX04969.1"/>
    </source>
</evidence>
<sequence length="81" mass="8844">MSAYRLSCIGNAEWGPRTSNRSRSLFNSEAVERDKWTQFFFNLPKGASRIAAGQSPSGSGARAGQEQAEGCFGTNRILTKK</sequence>
<keyword evidence="3" id="KW-1185">Reference proteome</keyword>
<dbReference type="OrthoDB" id="7833747at2759"/>
<dbReference type="EMBL" id="CM000361">
    <property type="protein sequence ID" value="EDX04969.1"/>
    <property type="molecule type" value="Genomic_DNA"/>
</dbReference>
<feature type="region of interest" description="Disordered" evidence="1">
    <location>
        <begin position="51"/>
        <end position="73"/>
    </location>
</feature>
<dbReference type="Proteomes" id="UP000000304">
    <property type="component" value="Chromosome 2L"/>
</dbReference>